<accession>K2QGX8</accession>
<evidence type="ECO:0000313" key="1">
    <source>
        <dbReference type="EMBL" id="EKF60331.1"/>
    </source>
</evidence>
<sequence length="258" mass="28991">MTKAFLALWNDFPTTLREEYETWHTFEHVPERLTPPGIRAARRYAAFGTVSDRYFTLYELDDTAALEHPDYLDLVRCPTPWSLKMREHFSNVLRIPAECIASGGRGIGSHMLVKAYSVDRSHADGSSNKLALVLQDLVSSGRILSYRIGLAEPNQKYEVFEQEPQPDTDMLNVVVLAESSSRGGLEQARPGIAVAANDILQPRANLREGLLELLVSFHDGEVPTNRSEIRASETMRSRFTEGSWGKCHPAQDRKLSAF</sequence>
<evidence type="ECO:0000313" key="2">
    <source>
        <dbReference type="Proteomes" id="UP000007123"/>
    </source>
</evidence>
<name>K2QGX8_9HYPH</name>
<dbReference type="AlphaFoldDB" id="K2QGX8"/>
<dbReference type="STRING" id="1156935.QWE_06981"/>
<dbReference type="OrthoDB" id="3034735at2"/>
<gene>
    <name evidence="1" type="ORF">QWE_06981</name>
</gene>
<dbReference type="RefSeq" id="WP_006725395.1">
    <property type="nucleotide sequence ID" value="NZ_ALJF01000005.1"/>
</dbReference>
<dbReference type="EMBL" id="ALJF01000005">
    <property type="protein sequence ID" value="EKF60331.1"/>
    <property type="molecule type" value="Genomic_DNA"/>
</dbReference>
<comment type="caution">
    <text evidence="1">The sequence shown here is derived from an EMBL/GenBank/DDBJ whole genome shotgun (WGS) entry which is preliminary data.</text>
</comment>
<protein>
    <submittedName>
        <fullName evidence="1">Uncharacterized protein</fullName>
    </submittedName>
</protein>
<dbReference type="eggNOG" id="ENOG50334I9">
    <property type="taxonomic scope" value="Bacteria"/>
</dbReference>
<reference evidence="1 2" key="1">
    <citation type="journal article" date="2012" name="J. Bacteriol.">
        <title>Draft Genome Sequence of Agrobacterium albertimagni Strain AOL15.</title>
        <authorList>
            <person name="Trimble W.L."/>
            <person name="Phung le T."/>
            <person name="Meyer F."/>
            <person name="Gilbert J.A."/>
            <person name="Silver S."/>
        </authorList>
    </citation>
    <scope>NUCLEOTIDE SEQUENCE [LARGE SCALE GENOMIC DNA]</scope>
    <source>
        <strain evidence="1 2">AOL15</strain>
    </source>
</reference>
<organism evidence="1 2">
    <name type="scientific">Agrobacterium albertimagni AOL15</name>
    <dbReference type="NCBI Taxonomy" id="1156935"/>
    <lineage>
        <taxon>Bacteria</taxon>
        <taxon>Pseudomonadati</taxon>
        <taxon>Pseudomonadota</taxon>
        <taxon>Alphaproteobacteria</taxon>
        <taxon>Hyphomicrobiales</taxon>
        <taxon>Rhizobiaceae</taxon>
        <taxon>Rhizobium/Agrobacterium group</taxon>
        <taxon>Agrobacterium</taxon>
    </lineage>
</organism>
<proteinExistence type="predicted"/>
<keyword evidence="2" id="KW-1185">Reference proteome</keyword>
<dbReference type="Proteomes" id="UP000007123">
    <property type="component" value="Unassembled WGS sequence"/>
</dbReference>